<sequence>MPGSSPAVKSEPLCEVSSAPALSAPASAAPGSPLGPNQLGSPVGPPGLPAHLQHLPSCTPLAADPVTQRQICSCVAQYQRLASGAMYGPPALSPPIGVPPPSAASAPKATPDPQAATAAALQAAAAAGFLPLGGTEGVPSAFYPPGANPGGVATAGAGGLELKENLEAWRNLSPAAAAYAQMYSAGYPYDPAAAPLAGYPFAGYGMDLNGARRKNATRETTSTLKAWLNEHRKNPYPTKGEKIMLAIITRMTLTQVSTWFANARRRLKKENKMTWSPRNRCDEDDDDDLDEATPTNNNSSSTTPRDEQTRSQPPSADQQRAALMAAEELAQRNKQLAELMRGAPECPPGALGVAGGLLGPGGLHPALLGHPHPHLAQLHGLLQLKRSAPPASHDEENGKRGHHPPRQQSNTFGSAAAILAFSVADGWPSKEELMACIPPLATASAIDLVDVDDRPEPSPKRERRSSEGSASDNDAHAQGHDGGGGGGGGGCKSPSSPEHRSAAALSGHTSAGSPGGHKPRIWSIVDTATEREESHKSPGRSPQSSPPPPPPAALNSLIADRLFGAHAAAAALQQKQWYAALAQNAAAHAHAQAQAQRAQSPAASTASSTS</sequence>
<dbReference type="Gene3D" id="1.10.10.60">
    <property type="entry name" value="Homeodomain-like"/>
    <property type="match status" value="1"/>
</dbReference>
<comment type="similarity">
    <text evidence="2">Belongs to the TALE/IRO homeobox family.</text>
</comment>
<dbReference type="GO" id="GO:0005634">
    <property type="term" value="C:nucleus"/>
    <property type="evidence" value="ECO:0007669"/>
    <property type="project" value="UniProtKB-SubCell"/>
</dbReference>
<feature type="region of interest" description="Disordered" evidence="7">
    <location>
        <begin position="448"/>
        <end position="555"/>
    </location>
</feature>
<keyword evidence="3 6" id="KW-0238">DNA-binding</keyword>
<feature type="region of interest" description="Disordered" evidence="7">
    <location>
        <begin position="92"/>
        <end position="114"/>
    </location>
</feature>
<keyword evidence="4 6" id="KW-0371">Homeobox</keyword>
<dbReference type="Proteomes" id="UP000192247">
    <property type="component" value="Unassembled WGS sequence"/>
</dbReference>
<dbReference type="FunFam" id="1.10.10.60:FF:000003">
    <property type="entry name" value="Iroquois-class homeobox protein IRX"/>
    <property type="match status" value="1"/>
</dbReference>
<dbReference type="EMBL" id="MNPL01008852">
    <property type="protein sequence ID" value="OQR74026.1"/>
    <property type="molecule type" value="Genomic_DNA"/>
</dbReference>
<feature type="region of interest" description="Disordered" evidence="7">
    <location>
        <begin position="24"/>
        <end position="48"/>
    </location>
</feature>
<feature type="compositionally biased region" description="Low complexity" evidence="7">
    <location>
        <begin position="24"/>
        <end position="36"/>
    </location>
</feature>
<dbReference type="GO" id="GO:0048468">
    <property type="term" value="P:cell development"/>
    <property type="evidence" value="ECO:0007669"/>
    <property type="project" value="TreeGrafter"/>
</dbReference>
<feature type="compositionally biased region" description="Acidic residues" evidence="7">
    <location>
        <begin position="282"/>
        <end position="291"/>
    </location>
</feature>
<evidence type="ECO:0000259" key="8">
    <source>
        <dbReference type="PROSITE" id="PS50071"/>
    </source>
</evidence>
<keyword evidence="5 6" id="KW-0539">Nucleus</keyword>
<feature type="domain" description="Homeobox" evidence="8">
    <location>
        <begin position="207"/>
        <end position="270"/>
    </location>
</feature>
<evidence type="ECO:0000256" key="7">
    <source>
        <dbReference type="SAM" id="MobiDB-lite"/>
    </source>
</evidence>
<dbReference type="STRING" id="418985.A0A1V9XKQ3"/>
<dbReference type="InterPro" id="IPR008422">
    <property type="entry name" value="KN_HD"/>
</dbReference>
<evidence type="ECO:0000256" key="2">
    <source>
        <dbReference type="ARBA" id="ARBA00008446"/>
    </source>
</evidence>
<dbReference type="GO" id="GO:0000981">
    <property type="term" value="F:DNA-binding transcription factor activity, RNA polymerase II-specific"/>
    <property type="evidence" value="ECO:0007669"/>
    <property type="project" value="InterPro"/>
</dbReference>
<dbReference type="InterPro" id="IPR001356">
    <property type="entry name" value="HD"/>
</dbReference>
<feature type="compositionally biased region" description="Low complexity" evidence="7">
    <location>
        <begin position="103"/>
        <end position="114"/>
    </location>
</feature>
<dbReference type="PROSITE" id="PS00027">
    <property type="entry name" value="HOMEOBOX_1"/>
    <property type="match status" value="1"/>
</dbReference>
<evidence type="ECO:0000313" key="9">
    <source>
        <dbReference type="EMBL" id="OQR74026.1"/>
    </source>
</evidence>
<evidence type="ECO:0000256" key="6">
    <source>
        <dbReference type="PROSITE-ProRule" id="PRU00108"/>
    </source>
</evidence>
<reference evidence="9 10" key="1">
    <citation type="journal article" date="2017" name="Gigascience">
        <title>Draft genome of the honey bee ectoparasitic mite, Tropilaelaps mercedesae, is shaped by the parasitic life history.</title>
        <authorList>
            <person name="Dong X."/>
            <person name="Armstrong S.D."/>
            <person name="Xia D."/>
            <person name="Makepeace B.L."/>
            <person name="Darby A.C."/>
            <person name="Kadowaki T."/>
        </authorList>
    </citation>
    <scope>NUCLEOTIDE SEQUENCE [LARGE SCALE GENOMIC DNA]</scope>
    <source>
        <strain evidence="9">Wuxi-XJTLU</strain>
    </source>
</reference>
<organism evidence="9 10">
    <name type="scientific">Tropilaelaps mercedesae</name>
    <dbReference type="NCBI Taxonomy" id="418985"/>
    <lineage>
        <taxon>Eukaryota</taxon>
        <taxon>Metazoa</taxon>
        <taxon>Ecdysozoa</taxon>
        <taxon>Arthropoda</taxon>
        <taxon>Chelicerata</taxon>
        <taxon>Arachnida</taxon>
        <taxon>Acari</taxon>
        <taxon>Parasitiformes</taxon>
        <taxon>Mesostigmata</taxon>
        <taxon>Gamasina</taxon>
        <taxon>Dermanyssoidea</taxon>
        <taxon>Laelapidae</taxon>
        <taxon>Tropilaelaps</taxon>
    </lineage>
</organism>
<dbReference type="OrthoDB" id="5399138at2759"/>
<name>A0A1V9XKQ3_9ACAR</name>
<evidence type="ECO:0000256" key="5">
    <source>
        <dbReference type="ARBA" id="ARBA00023242"/>
    </source>
</evidence>
<dbReference type="AlphaFoldDB" id="A0A1V9XKQ3"/>
<evidence type="ECO:0000256" key="4">
    <source>
        <dbReference type="ARBA" id="ARBA00023155"/>
    </source>
</evidence>
<dbReference type="PANTHER" id="PTHR11211:SF40">
    <property type="entry name" value="MIRROR, ISOFORM C"/>
    <property type="match status" value="1"/>
</dbReference>
<comment type="subcellular location">
    <subcellularLocation>
        <location evidence="1 6">Nucleus</location>
    </subcellularLocation>
</comment>
<dbReference type="CDD" id="cd00086">
    <property type="entry name" value="homeodomain"/>
    <property type="match status" value="1"/>
</dbReference>
<dbReference type="GO" id="GO:0045317">
    <property type="term" value="P:equator specification"/>
    <property type="evidence" value="ECO:0007669"/>
    <property type="project" value="UniProtKB-ARBA"/>
</dbReference>
<dbReference type="GO" id="GO:0000978">
    <property type="term" value="F:RNA polymerase II cis-regulatory region sequence-specific DNA binding"/>
    <property type="evidence" value="ECO:0007669"/>
    <property type="project" value="TreeGrafter"/>
</dbReference>
<feature type="region of interest" description="Disordered" evidence="7">
    <location>
        <begin position="388"/>
        <end position="410"/>
    </location>
</feature>
<feature type="compositionally biased region" description="Pro residues" evidence="7">
    <location>
        <begin position="92"/>
        <end position="102"/>
    </location>
</feature>
<proteinExistence type="inferred from homology"/>
<feature type="compositionally biased region" description="Gly residues" evidence="7">
    <location>
        <begin position="480"/>
        <end position="491"/>
    </location>
</feature>
<dbReference type="PANTHER" id="PTHR11211">
    <property type="entry name" value="IROQUOIS-CLASS HOMEODOMAIN PROTEIN IRX"/>
    <property type="match status" value="1"/>
</dbReference>
<evidence type="ECO:0000256" key="3">
    <source>
        <dbReference type="ARBA" id="ARBA00023125"/>
    </source>
</evidence>
<dbReference type="InParanoid" id="A0A1V9XKQ3"/>
<dbReference type="Pfam" id="PF05920">
    <property type="entry name" value="Homeobox_KN"/>
    <property type="match status" value="1"/>
</dbReference>
<feature type="region of interest" description="Disordered" evidence="7">
    <location>
        <begin position="585"/>
        <end position="610"/>
    </location>
</feature>
<gene>
    <name evidence="9" type="ORF">BIW11_09358</name>
</gene>
<dbReference type="GO" id="GO:0045926">
    <property type="term" value="P:negative regulation of growth"/>
    <property type="evidence" value="ECO:0007669"/>
    <property type="project" value="UniProtKB-ARBA"/>
</dbReference>
<dbReference type="InterPro" id="IPR017970">
    <property type="entry name" value="Homeobox_CS"/>
</dbReference>
<feature type="compositionally biased region" description="Basic and acidic residues" evidence="7">
    <location>
        <begin position="451"/>
        <end position="466"/>
    </location>
</feature>
<comment type="caution">
    <text evidence="9">The sequence shown here is derived from an EMBL/GenBank/DDBJ whole genome shotgun (WGS) entry which is preliminary data.</text>
</comment>
<evidence type="ECO:0000256" key="1">
    <source>
        <dbReference type="ARBA" id="ARBA00004123"/>
    </source>
</evidence>
<dbReference type="InterPro" id="IPR009057">
    <property type="entry name" value="Homeodomain-like_sf"/>
</dbReference>
<dbReference type="GO" id="GO:0042693">
    <property type="term" value="P:muscle cell fate commitment"/>
    <property type="evidence" value="ECO:0007669"/>
    <property type="project" value="UniProtKB-ARBA"/>
</dbReference>
<dbReference type="GO" id="GO:0030182">
    <property type="term" value="P:neuron differentiation"/>
    <property type="evidence" value="ECO:0007669"/>
    <property type="project" value="TreeGrafter"/>
</dbReference>
<evidence type="ECO:0000313" key="10">
    <source>
        <dbReference type="Proteomes" id="UP000192247"/>
    </source>
</evidence>
<dbReference type="SUPFAM" id="SSF46689">
    <property type="entry name" value="Homeodomain-like"/>
    <property type="match status" value="1"/>
</dbReference>
<keyword evidence="10" id="KW-1185">Reference proteome</keyword>
<feature type="DNA-binding region" description="Homeobox" evidence="6">
    <location>
        <begin position="209"/>
        <end position="271"/>
    </location>
</feature>
<dbReference type="PROSITE" id="PS50071">
    <property type="entry name" value="HOMEOBOX_2"/>
    <property type="match status" value="1"/>
</dbReference>
<protein>
    <submittedName>
        <fullName evidence="9">Iroquois-class homeodomain protein irx-4-A-like</fullName>
    </submittedName>
</protein>
<dbReference type="SMART" id="SM00389">
    <property type="entry name" value="HOX"/>
    <property type="match status" value="1"/>
</dbReference>
<accession>A0A1V9XKQ3</accession>
<feature type="region of interest" description="Disordered" evidence="7">
    <location>
        <begin position="274"/>
        <end position="321"/>
    </location>
</feature>